<evidence type="ECO:0000313" key="4">
    <source>
        <dbReference type="Proteomes" id="UP001275932"/>
    </source>
</evidence>
<comment type="caution">
    <text evidence="3">The sequence shown here is derived from an EMBL/GenBank/DDBJ whole genome shotgun (WGS) entry which is preliminary data.</text>
</comment>
<gene>
    <name evidence="3" type="ORF">MOX91_06850</name>
</gene>
<dbReference type="SUPFAM" id="SSF49899">
    <property type="entry name" value="Concanavalin A-like lectins/glucanases"/>
    <property type="match status" value="1"/>
</dbReference>
<sequence>MMKRILITVVALGLSLGAGAKDLFKKDLSNAHCKEPVWSFNEKGELSSTKDQILWTNEEYENFELTLDFKVTKAGNGGIIIYSKNNDNWIPESIEIQIADYDYWLGKFGPKGTCGAVFGFQGVDKNYTKPLNEWNTLKLVCKGQSVKVYINGELANDFDMSKFTDKDKNPDGSQPFAWLRAKARAEVPTVGNIGFQGLHGTGNTFYRNIKIKPIK</sequence>
<dbReference type="InterPro" id="IPR010496">
    <property type="entry name" value="AL/BT2_dom"/>
</dbReference>
<organism evidence="3 4">
    <name type="scientific">Intestinicryptomonas porci</name>
    <dbReference type="NCBI Taxonomy" id="2926320"/>
    <lineage>
        <taxon>Bacteria</taxon>
        <taxon>Pseudomonadati</taxon>
        <taxon>Verrucomicrobiota</taxon>
        <taxon>Opitutia</taxon>
        <taxon>Opitutales</taxon>
        <taxon>Intestinicryptomonaceae</taxon>
        <taxon>Intestinicryptomonas</taxon>
    </lineage>
</organism>
<dbReference type="Gene3D" id="2.60.120.560">
    <property type="entry name" value="Exo-inulinase, domain 1"/>
    <property type="match status" value="1"/>
</dbReference>
<dbReference type="EMBL" id="JALBUT010000007">
    <property type="protein sequence ID" value="MDX8415891.1"/>
    <property type="molecule type" value="Genomic_DNA"/>
</dbReference>
<reference evidence="3 4" key="1">
    <citation type="submission" date="2022-03" db="EMBL/GenBank/DDBJ databases">
        <title>Novel taxa within the pig intestine.</title>
        <authorList>
            <person name="Wylensek D."/>
            <person name="Bishof K."/>
            <person name="Afrizal A."/>
            <person name="Clavel T."/>
        </authorList>
    </citation>
    <scope>NUCLEOTIDE SEQUENCE [LARGE SCALE GENOMIC DNA]</scope>
    <source>
        <strain evidence="3 4">CLA-KB-P66</strain>
    </source>
</reference>
<name>A0ABU4WH49_9BACT</name>
<dbReference type="Pfam" id="PF06439">
    <property type="entry name" value="3keto-disac_hyd"/>
    <property type="match status" value="1"/>
</dbReference>
<evidence type="ECO:0000256" key="1">
    <source>
        <dbReference type="SAM" id="SignalP"/>
    </source>
</evidence>
<keyword evidence="4" id="KW-1185">Reference proteome</keyword>
<evidence type="ECO:0000259" key="2">
    <source>
        <dbReference type="Pfam" id="PF06439"/>
    </source>
</evidence>
<accession>A0ABU4WH49</accession>
<evidence type="ECO:0000313" key="3">
    <source>
        <dbReference type="EMBL" id="MDX8415891.1"/>
    </source>
</evidence>
<dbReference type="Proteomes" id="UP001275932">
    <property type="component" value="Unassembled WGS sequence"/>
</dbReference>
<feature type="chain" id="PRO_5045568243" evidence="1">
    <location>
        <begin position="21"/>
        <end position="215"/>
    </location>
</feature>
<feature type="signal peptide" evidence="1">
    <location>
        <begin position="1"/>
        <end position="20"/>
    </location>
</feature>
<dbReference type="InterPro" id="IPR013320">
    <property type="entry name" value="ConA-like_dom_sf"/>
</dbReference>
<dbReference type="RefSeq" id="WP_370397344.1">
    <property type="nucleotide sequence ID" value="NZ_JALBUT010000007.1"/>
</dbReference>
<proteinExistence type="predicted"/>
<protein>
    <submittedName>
        <fullName evidence="3">DUF1080 domain-containing protein</fullName>
    </submittedName>
</protein>
<keyword evidence="1" id="KW-0732">Signal</keyword>
<feature type="domain" description="3-keto-alpha-glucoside-1,2-lyase/3-keto-2-hydroxy-glucal hydratase" evidence="2">
    <location>
        <begin position="26"/>
        <end position="212"/>
    </location>
</feature>